<evidence type="ECO:0000313" key="2">
    <source>
        <dbReference type="EMBL" id="QWU13602.1"/>
    </source>
</evidence>
<accession>A0ABX8H7A9</accession>
<name>A0ABX8H7A9_9BACL</name>
<gene>
    <name evidence="2" type="ORF">KP014_16570</name>
</gene>
<sequence length="54" mass="6529">MVAKFKEHDHSSAKLLNEKPKKRSDNVKQYKRMRDEVNADWINVVVNWRGCWSR</sequence>
<dbReference type="RefSeq" id="WP_216700377.1">
    <property type="nucleotide sequence ID" value="NZ_CP076607.1"/>
</dbReference>
<feature type="region of interest" description="Disordered" evidence="1">
    <location>
        <begin position="1"/>
        <end position="28"/>
    </location>
</feature>
<dbReference type="Proteomes" id="UP000683429">
    <property type="component" value="Chromosome"/>
</dbReference>
<evidence type="ECO:0000256" key="1">
    <source>
        <dbReference type="SAM" id="MobiDB-lite"/>
    </source>
</evidence>
<proteinExistence type="predicted"/>
<organism evidence="2 3">
    <name type="scientific">Paenibacillus sophorae</name>
    <dbReference type="NCBI Taxonomy" id="1333845"/>
    <lineage>
        <taxon>Bacteria</taxon>
        <taxon>Bacillati</taxon>
        <taxon>Bacillota</taxon>
        <taxon>Bacilli</taxon>
        <taxon>Bacillales</taxon>
        <taxon>Paenibacillaceae</taxon>
        <taxon>Paenibacillus</taxon>
    </lineage>
</organism>
<protein>
    <submittedName>
        <fullName evidence="2">Uncharacterized protein</fullName>
    </submittedName>
</protein>
<reference evidence="2 3" key="1">
    <citation type="submission" date="2021-06" db="EMBL/GenBank/DDBJ databases">
        <title>Whole genome sequence of Paenibacillus sophorae DSM23020 for comparative genomics.</title>
        <authorList>
            <person name="Kim M.-J."/>
            <person name="Lee G."/>
            <person name="Shin J.-H."/>
        </authorList>
    </citation>
    <scope>NUCLEOTIDE SEQUENCE [LARGE SCALE GENOMIC DNA]</scope>
    <source>
        <strain evidence="2 3">DSM 23020</strain>
    </source>
</reference>
<dbReference type="EMBL" id="CP076607">
    <property type="protein sequence ID" value="QWU13602.1"/>
    <property type="molecule type" value="Genomic_DNA"/>
</dbReference>
<evidence type="ECO:0000313" key="3">
    <source>
        <dbReference type="Proteomes" id="UP000683429"/>
    </source>
</evidence>
<keyword evidence="3" id="KW-1185">Reference proteome</keyword>